<feature type="region of interest" description="Disordered" evidence="1">
    <location>
        <begin position="28"/>
        <end position="62"/>
    </location>
</feature>
<reference evidence="2 3" key="1">
    <citation type="submission" date="2024-01" db="EMBL/GenBank/DDBJ databases">
        <authorList>
            <person name="Waweru B."/>
        </authorList>
    </citation>
    <scope>NUCLEOTIDE SEQUENCE [LARGE SCALE GENOMIC DNA]</scope>
</reference>
<sequence length="62" mass="7230">MKTLKKGFNTKSIITRQYDLRQTLGKCDSESKRTFRDPKEGPRAGLPRPKNRHETNTHVLFT</sequence>
<organism evidence="2 3">
    <name type="scientific">Dovyalis caffra</name>
    <dbReference type="NCBI Taxonomy" id="77055"/>
    <lineage>
        <taxon>Eukaryota</taxon>
        <taxon>Viridiplantae</taxon>
        <taxon>Streptophyta</taxon>
        <taxon>Embryophyta</taxon>
        <taxon>Tracheophyta</taxon>
        <taxon>Spermatophyta</taxon>
        <taxon>Magnoliopsida</taxon>
        <taxon>eudicotyledons</taxon>
        <taxon>Gunneridae</taxon>
        <taxon>Pentapetalae</taxon>
        <taxon>rosids</taxon>
        <taxon>fabids</taxon>
        <taxon>Malpighiales</taxon>
        <taxon>Salicaceae</taxon>
        <taxon>Flacourtieae</taxon>
        <taxon>Dovyalis</taxon>
    </lineage>
</organism>
<proteinExistence type="predicted"/>
<comment type="caution">
    <text evidence="2">The sequence shown here is derived from an EMBL/GenBank/DDBJ whole genome shotgun (WGS) entry which is preliminary data.</text>
</comment>
<dbReference type="AlphaFoldDB" id="A0AAV1SEI9"/>
<evidence type="ECO:0000256" key="1">
    <source>
        <dbReference type="SAM" id="MobiDB-lite"/>
    </source>
</evidence>
<name>A0AAV1SEI9_9ROSI</name>
<evidence type="ECO:0000313" key="3">
    <source>
        <dbReference type="Proteomes" id="UP001314170"/>
    </source>
</evidence>
<dbReference type="Proteomes" id="UP001314170">
    <property type="component" value="Unassembled WGS sequence"/>
</dbReference>
<dbReference type="EMBL" id="CAWUPB010001173">
    <property type="protein sequence ID" value="CAK7348708.1"/>
    <property type="molecule type" value="Genomic_DNA"/>
</dbReference>
<accession>A0AAV1SEI9</accession>
<feature type="compositionally biased region" description="Basic and acidic residues" evidence="1">
    <location>
        <begin position="28"/>
        <end position="42"/>
    </location>
</feature>
<keyword evidence="3" id="KW-1185">Reference proteome</keyword>
<evidence type="ECO:0000313" key="2">
    <source>
        <dbReference type="EMBL" id="CAK7348708.1"/>
    </source>
</evidence>
<protein>
    <submittedName>
        <fullName evidence="2">Uncharacterized protein</fullName>
    </submittedName>
</protein>
<gene>
    <name evidence="2" type="ORF">DCAF_LOCUS21412</name>
</gene>